<dbReference type="GO" id="GO:0008017">
    <property type="term" value="F:microtubule binding"/>
    <property type="evidence" value="ECO:0007669"/>
    <property type="project" value="TreeGrafter"/>
</dbReference>
<dbReference type="GO" id="GO:0015630">
    <property type="term" value="C:microtubule cytoskeleton"/>
    <property type="evidence" value="ECO:0007669"/>
    <property type="project" value="TreeGrafter"/>
</dbReference>
<dbReference type="AlphaFoldDB" id="A0A8H6YDJ4"/>
<protein>
    <recommendedName>
        <fullName evidence="3">ARM repeat-containing protein</fullName>
    </recommendedName>
</protein>
<proteinExistence type="predicted"/>
<keyword evidence="2" id="KW-1185">Reference proteome</keyword>
<comment type="caution">
    <text evidence="1">The sequence shown here is derived from an EMBL/GenBank/DDBJ whole genome shotgun (WGS) entry which is preliminary data.</text>
</comment>
<reference evidence="1" key="1">
    <citation type="submission" date="2020-05" db="EMBL/GenBank/DDBJ databases">
        <title>Mycena genomes resolve the evolution of fungal bioluminescence.</title>
        <authorList>
            <person name="Tsai I.J."/>
        </authorList>
    </citation>
    <scope>NUCLEOTIDE SEQUENCE</scope>
    <source>
        <strain evidence="1">CCC161011</strain>
    </source>
</reference>
<dbReference type="InterPro" id="IPR016024">
    <property type="entry name" value="ARM-type_fold"/>
</dbReference>
<dbReference type="InterPro" id="IPR011989">
    <property type="entry name" value="ARM-like"/>
</dbReference>
<dbReference type="Proteomes" id="UP000620124">
    <property type="component" value="Unassembled WGS sequence"/>
</dbReference>
<dbReference type="Gene3D" id="1.25.10.10">
    <property type="entry name" value="Leucine-rich Repeat Variant"/>
    <property type="match status" value="4"/>
</dbReference>
<name>A0A8H6YDJ4_9AGAR</name>
<evidence type="ECO:0000313" key="2">
    <source>
        <dbReference type="Proteomes" id="UP000620124"/>
    </source>
</evidence>
<dbReference type="PANTHER" id="PTHR23314:SF0">
    <property type="entry name" value="SPERM-ASSOCIATED ANTIGEN 6"/>
    <property type="match status" value="1"/>
</dbReference>
<dbReference type="EMBL" id="JACAZI010000007">
    <property type="protein sequence ID" value="KAF7356746.1"/>
    <property type="molecule type" value="Genomic_DNA"/>
</dbReference>
<sequence>MLPLTRQDTRPSIHSYWSDSNPGLQGPTINLHAVAKPLMRRMYHRQAMAFITKHRGDPLSKTTLEIYSSYLPWNYVSWPTKAAIMSELSNKAISEVDARAVVDSSVFYHLVSMLGSPDSKVRYSSCMLLGNLASYESTAPVILDGLKPCKQLISLLRDEYPIVIFWATHALCQISQWLDGAQAIVEAEVLGCVLVLLESADTQVRRWTCKMVGNLARYEFTARAILELKLCERMVSLLDEKNPGVIDSVTYALSQIVLWPDGIQAIGEAKVLDHVLVLLESPNPDVCKRTCNLVGRLAGHTSTALEILKLAPYERLVSVLCEEDSRAIEAAAYALSRIAQWPDGAQAMLEAQALNHISRLLELSHTQIRRWTCNLVGNLASHASTGPAILALKPCELLVPLLSDKDTGIIESATYALSRIAEWLKGAEALLDAKAPNHIPALLESSDTRVRKWTCKIVGNLAGHATIAPKILELKLCEGLVSLSSGDDLGAIESTTYALSRIAQWPEGSQAIVDAKGLDCTLVLLESPDMRVRRWICKMVGNLARHEFAVPAIIELRLCERMVSVLGEKNSGVIDSVTYAFSQIVVWSDGAEAIMDAKVLHHVSALLESPNPDVQKWTCRLVGGLASHKSTAPAILESNPCERLATLLHGGDPGLRKWAAYALSQFVRCSSRTHATFNPKVLYHLLRLLEALSLYVWKWTWYLVETPAGLESTAPPILAQRPCEHLVALLRDEDPSAIRKAMYTLSQIPQCLYGPQAFVDAKALDHILTLLESSTLDIREWACKLGQTRVDRIKTLATSVVETAS</sequence>
<dbReference type="SMART" id="SM00185">
    <property type="entry name" value="ARM"/>
    <property type="match status" value="11"/>
</dbReference>
<evidence type="ECO:0008006" key="3">
    <source>
        <dbReference type="Google" id="ProtNLM"/>
    </source>
</evidence>
<dbReference type="InterPro" id="IPR000225">
    <property type="entry name" value="Armadillo"/>
</dbReference>
<organism evidence="1 2">
    <name type="scientific">Mycena venus</name>
    <dbReference type="NCBI Taxonomy" id="2733690"/>
    <lineage>
        <taxon>Eukaryota</taxon>
        <taxon>Fungi</taxon>
        <taxon>Dikarya</taxon>
        <taxon>Basidiomycota</taxon>
        <taxon>Agaricomycotina</taxon>
        <taxon>Agaricomycetes</taxon>
        <taxon>Agaricomycetidae</taxon>
        <taxon>Agaricales</taxon>
        <taxon>Marasmiineae</taxon>
        <taxon>Mycenaceae</taxon>
        <taxon>Mycena</taxon>
    </lineage>
</organism>
<accession>A0A8H6YDJ4</accession>
<dbReference type="SUPFAM" id="SSF48371">
    <property type="entry name" value="ARM repeat"/>
    <property type="match status" value="3"/>
</dbReference>
<evidence type="ECO:0000313" key="1">
    <source>
        <dbReference type="EMBL" id="KAF7356746.1"/>
    </source>
</evidence>
<dbReference type="OrthoDB" id="3019193at2759"/>
<dbReference type="PANTHER" id="PTHR23314">
    <property type="entry name" value="SPERM-ASSOCIATED ANTIGEN 6 ARMADILLO REPEAT-CONTAINING"/>
    <property type="match status" value="1"/>
</dbReference>
<dbReference type="GO" id="GO:0003341">
    <property type="term" value="P:cilium movement"/>
    <property type="evidence" value="ECO:0007669"/>
    <property type="project" value="TreeGrafter"/>
</dbReference>
<gene>
    <name evidence="1" type="ORF">MVEN_01009600</name>
</gene>